<keyword evidence="1 4" id="KW-0812">Transmembrane</keyword>
<accession>A0ABV7MAQ1</accession>
<protein>
    <submittedName>
        <fullName evidence="6">Twin transmembrane helix small protein</fullName>
    </submittedName>
</protein>
<dbReference type="RefSeq" id="WP_189572420.1">
    <property type="nucleotide sequence ID" value="NZ_BMXU01000001.1"/>
</dbReference>
<proteinExistence type="predicted"/>
<dbReference type="Proteomes" id="UP001595607">
    <property type="component" value="Unassembled WGS sequence"/>
</dbReference>
<feature type="transmembrane region" description="Helical" evidence="4">
    <location>
        <begin position="47"/>
        <end position="65"/>
    </location>
</feature>
<evidence type="ECO:0000256" key="3">
    <source>
        <dbReference type="ARBA" id="ARBA00023136"/>
    </source>
</evidence>
<dbReference type="Gene3D" id="6.10.140.1320">
    <property type="match status" value="1"/>
</dbReference>
<sequence>MITALQYFLIPLAILATTAFLVMGIYSLAKGGEFAEKNSNKLMRARVAAQAVAVALLLLLAYLLSRGGN</sequence>
<keyword evidence="7" id="KW-1185">Reference proteome</keyword>
<feature type="transmembrane region" description="Helical" evidence="4">
    <location>
        <begin position="6"/>
        <end position="26"/>
    </location>
</feature>
<gene>
    <name evidence="6" type="ORF">ACFONP_01630</name>
</gene>
<dbReference type="InterPro" id="IPR007667">
    <property type="entry name" value="Hypoxia_induced_domain"/>
</dbReference>
<keyword evidence="2 4" id="KW-1133">Transmembrane helix</keyword>
<dbReference type="EMBL" id="JBHRVA010000002">
    <property type="protein sequence ID" value="MFC3301431.1"/>
    <property type="molecule type" value="Genomic_DNA"/>
</dbReference>
<dbReference type="NCBIfam" id="NF033233">
    <property type="entry name" value="twin_helix"/>
    <property type="match status" value="1"/>
</dbReference>
<evidence type="ECO:0000313" key="7">
    <source>
        <dbReference type="Proteomes" id="UP001595607"/>
    </source>
</evidence>
<evidence type="ECO:0000259" key="5">
    <source>
        <dbReference type="PROSITE" id="PS51503"/>
    </source>
</evidence>
<evidence type="ECO:0000256" key="2">
    <source>
        <dbReference type="ARBA" id="ARBA00022989"/>
    </source>
</evidence>
<feature type="domain" description="HIG1" evidence="5">
    <location>
        <begin position="1"/>
        <end position="69"/>
    </location>
</feature>
<reference evidence="7" key="1">
    <citation type="journal article" date="2019" name="Int. J. Syst. Evol. Microbiol.">
        <title>The Global Catalogue of Microorganisms (GCM) 10K type strain sequencing project: providing services to taxonomists for standard genome sequencing and annotation.</title>
        <authorList>
            <consortium name="The Broad Institute Genomics Platform"/>
            <consortium name="The Broad Institute Genome Sequencing Center for Infectious Disease"/>
            <person name="Wu L."/>
            <person name="Ma J."/>
        </authorList>
    </citation>
    <scope>NUCLEOTIDE SEQUENCE [LARGE SCALE GENOMIC DNA]</scope>
    <source>
        <strain evidence="7">KCTC 22245</strain>
    </source>
</reference>
<dbReference type="PROSITE" id="PS51503">
    <property type="entry name" value="HIG1"/>
    <property type="match status" value="1"/>
</dbReference>
<evidence type="ECO:0000256" key="4">
    <source>
        <dbReference type="SAM" id="Phobius"/>
    </source>
</evidence>
<organism evidence="6 7">
    <name type="scientific">Parvularcula lutaonensis</name>
    <dbReference type="NCBI Taxonomy" id="491923"/>
    <lineage>
        <taxon>Bacteria</taxon>
        <taxon>Pseudomonadati</taxon>
        <taxon>Pseudomonadota</taxon>
        <taxon>Alphaproteobacteria</taxon>
        <taxon>Parvularculales</taxon>
        <taxon>Parvularculaceae</taxon>
        <taxon>Parvularcula</taxon>
    </lineage>
</organism>
<evidence type="ECO:0000256" key="1">
    <source>
        <dbReference type="ARBA" id="ARBA00022692"/>
    </source>
</evidence>
<dbReference type="Pfam" id="PF04588">
    <property type="entry name" value="HIG_1_N"/>
    <property type="match status" value="1"/>
</dbReference>
<name>A0ABV7MAQ1_9PROT</name>
<comment type="caution">
    <text evidence="6">The sequence shown here is derived from an EMBL/GenBank/DDBJ whole genome shotgun (WGS) entry which is preliminary data.</text>
</comment>
<evidence type="ECO:0000313" key="6">
    <source>
        <dbReference type="EMBL" id="MFC3301431.1"/>
    </source>
</evidence>
<keyword evidence="3 4" id="KW-0472">Membrane</keyword>